<feature type="domain" description="Glycosyltransferase N-terminal" evidence="5">
    <location>
        <begin position="13"/>
        <end position="136"/>
    </location>
</feature>
<accession>A0A443NQU4</accession>
<dbReference type="InterPro" id="IPR035595">
    <property type="entry name" value="UDP_glycos_trans_CS"/>
</dbReference>
<dbReference type="AlphaFoldDB" id="A0A443NQU4"/>
<dbReference type="PANTHER" id="PTHR11926:SF774">
    <property type="entry name" value="UDP-GLYCOSYLTRANSFERASE 85A1-RELATED"/>
    <property type="match status" value="1"/>
</dbReference>
<keyword evidence="7" id="KW-1185">Reference proteome</keyword>
<dbReference type="EMBL" id="QPKB01000003">
    <property type="protein sequence ID" value="RWR80893.1"/>
    <property type="molecule type" value="Genomic_DNA"/>
</dbReference>
<proteinExistence type="inferred from homology"/>
<evidence type="ECO:0000256" key="3">
    <source>
        <dbReference type="RuleBase" id="RU003718"/>
    </source>
</evidence>
<comment type="caution">
    <text evidence="6">The sequence shown here is derived from an EMBL/GenBank/DDBJ whole genome shotgun (WGS) entry which is preliminary data.</text>
</comment>
<evidence type="ECO:0000313" key="7">
    <source>
        <dbReference type="Proteomes" id="UP000283530"/>
    </source>
</evidence>
<dbReference type="OrthoDB" id="5835829at2759"/>
<dbReference type="Proteomes" id="UP000283530">
    <property type="component" value="Unassembled WGS sequence"/>
</dbReference>
<comment type="similarity">
    <text evidence="1 3">Belongs to the UDP-glycosyltransferase family.</text>
</comment>
<gene>
    <name evidence="6" type="ORF">CKAN_00955300</name>
</gene>
<organism evidence="6 7">
    <name type="scientific">Cinnamomum micranthum f. kanehirae</name>
    <dbReference type="NCBI Taxonomy" id="337451"/>
    <lineage>
        <taxon>Eukaryota</taxon>
        <taxon>Viridiplantae</taxon>
        <taxon>Streptophyta</taxon>
        <taxon>Embryophyta</taxon>
        <taxon>Tracheophyta</taxon>
        <taxon>Spermatophyta</taxon>
        <taxon>Magnoliopsida</taxon>
        <taxon>Magnoliidae</taxon>
        <taxon>Laurales</taxon>
        <taxon>Lauraceae</taxon>
        <taxon>Cinnamomum</taxon>
    </lineage>
</organism>
<dbReference type="PANTHER" id="PTHR11926">
    <property type="entry name" value="GLUCOSYL/GLUCURONOSYL TRANSFERASES"/>
    <property type="match status" value="1"/>
</dbReference>
<dbReference type="Pfam" id="PF00201">
    <property type="entry name" value="UDPGT"/>
    <property type="match status" value="1"/>
</dbReference>
<protein>
    <recommendedName>
        <fullName evidence="4">Glycosyltransferase</fullName>
        <ecNumber evidence="4">2.4.1.-</ecNumber>
    </recommendedName>
</protein>
<dbReference type="EC" id="2.4.1.-" evidence="4"/>
<dbReference type="FunFam" id="3.40.50.2000:FF:000027">
    <property type="entry name" value="Glycosyltransferase"/>
    <property type="match status" value="1"/>
</dbReference>
<dbReference type="FunFam" id="3.40.50.2000:FF:000055">
    <property type="entry name" value="Glycosyltransferase"/>
    <property type="match status" value="1"/>
</dbReference>
<evidence type="ECO:0000259" key="5">
    <source>
        <dbReference type="Pfam" id="PF26168"/>
    </source>
</evidence>
<dbReference type="GO" id="GO:0080043">
    <property type="term" value="F:quercetin 3-O-glucosyltransferase activity"/>
    <property type="evidence" value="ECO:0007669"/>
    <property type="project" value="TreeGrafter"/>
</dbReference>
<dbReference type="Pfam" id="PF26168">
    <property type="entry name" value="Glyco_transf_N"/>
    <property type="match status" value="1"/>
</dbReference>
<sequence>MEPEKLKKQKPHVVCIPLPAQGHINPMMQVAKLLHSRGFFVTFVNTHFTHNRLLRSQDLDSLNSLEGFRFETISDGLPPSDGEAMQDLQAICESTREKCAVPFRDLITKLNSSSDEPLVTSIVSDGTMTFTLKIAEELGIPEIVFWPAGACGFMAFVHFRELIRRGLAPLKDESCISLDTTIDWIPGMPEIRLKDLPSFIRTTDPSEFFLNFLAEEAQNTLKASAIIFNTYDDLEYDILQAIRLLVPHIYTIGPLSMMCRRLPDNLLKSAKSSMWREDTECLKWLDHYANGSVIYVNFGSTTVVTAQQLLELAWGLANTNHPFLWVIRPDLVSGDHASLTQDLMDEIEGRSMIASWCPQEEVLSHPSIGVFLTHSGWNSTLESISCGVPMICWPFIGEQLTNCHYACDEWGVGMEIGNNIKREEIEVLVKEFMGGEKGKEMKKKAAKWKTSAEIATTEGGSSYTNLELLIHQLIQPRDI</sequence>
<evidence type="ECO:0000313" key="6">
    <source>
        <dbReference type="EMBL" id="RWR80893.1"/>
    </source>
</evidence>
<dbReference type="SUPFAM" id="SSF53756">
    <property type="entry name" value="UDP-Glycosyltransferase/glycogen phosphorylase"/>
    <property type="match status" value="1"/>
</dbReference>
<evidence type="ECO:0000256" key="1">
    <source>
        <dbReference type="ARBA" id="ARBA00009995"/>
    </source>
</evidence>
<dbReference type="GO" id="GO:0080044">
    <property type="term" value="F:quercetin 7-O-glucosyltransferase activity"/>
    <property type="evidence" value="ECO:0007669"/>
    <property type="project" value="TreeGrafter"/>
</dbReference>
<keyword evidence="3" id="KW-0328">Glycosyltransferase</keyword>
<dbReference type="InterPro" id="IPR002213">
    <property type="entry name" value="UDP_glucos_trans"/>
</dbReference>
<evidence type="ECO:0000256" key="4">
    <source>
        <dbReference type="RuleBase" id="RU362057"/>
    </source>
</evidence>
<reference evidence="6 7" key="1">
    <citation type="journal article" date="2019" name="Nat. Plants">
        <title>Stout camphor tree genome fills gaps in understanding of flowering plant genome evolution.</title>
        <authorList>
            <person name="Chaw S.M."/>
            <person name="Liu Y.C."/>
            <person name="Wu Y.W."/>
            <person name="Wang H.Y."/>
            <person name="Lin C.I."/>
            <person name="Wu C.S."/>
            <person name="Ke H.M."/>
            <person name="Chang L.Y."/>
            <person name="Hsu C.Y."/>
            <person name="Yang H.T."/>
            <person name="Sudianto E."/>
            <person name="Hsu M.H."/>
            <person name="Wu K.P."/>
            <person name="Wang L.N."/>
            <person name="Leebens-Mack J.H."/>
            <person name="Tsai I.J."/>
        </authorList>
    </citation>
    <scope>NUCLEOTIDE SEQUENCE [LARGE SCALE GENOMIC DNA]</scope>
    <source>
        <strain evidence="7">cv. Chaw 1501</strain>
        <tissue evidence="6">Young leaves</tissue>
    </source>
</reference>
<dbReference type="Gene3D" id="3.40.50.2000">
    <property type="entry name" value="Glycogen Phosphorylase B"/>
    <property type="match status" value="2"/>
</dbReference>
<dbReference type="InterPro" id="IPR058980">
    <property type="entry name" value="Glyco_transf_N"/>
</dbReference>
<keyword evidence="2 3" id="KW-0808">Transferase</keyword>
<dbReference type="PROSITE" id="PS00375">
    <property type="entry name" value="UDPGT"/>
    <property type="match status" value="1"/>
</dbReference>
<evidence type="ECO:0000256" key="2">
    <source>
        <dbReference type="ARBA" id="ARBA00022679"/>
    </source>
</evidence>
<dbReference type="CDD" id="cd03784">
    <property type="entry name" value="GT1_Gtf-like"/>
    <property type="match status" value="1"/>
</dbReference>
<name>A0A443NQU4_9MAGN</name>